<dbReference type="Gene3D" id="3.40.640.10">
    <property type="entry name" value="Type I PLP-dependent aspartate aminotransferase-like (Major domain)"/>
    <property type="match status" value="1"/>
</dbReference>
<dbReference type="GO" id="GO:0003962">
    <property type="term" value="F:cystathionine gamma-synthase activity"/>
    <property type="evidence" value="ECO:0007669"/>
    <property type="project" value="TreeGrafter"/>
</dbReference>
<organism evidence="4 5">
    <name type="scientific">Collybiopsis confluens</name>
    <dbReference type="NCBI Taxonomy" id="2823264"/>
    <lineage>
        <taxon>Eukaryota</taxon>
        <taxon>Fungi</taxon>
        <taxon>Dikarya</taxon>
        <taxon>Basidiomycota</taxon>
        <taxon>Agaricomycotina</taxon>
        <taxon>Agaricomycetes</taxon>
        <taxon>Agaricomycetidae</taxon>
        <taxon>Agaricales</taxon>
        <taxon>Marasmiineae</taxon>
        <taxon>Omphalotaceae</taxon>
        <taxon>Collybiopsis</taxon>
    </lineage>
</organism>
<name>A0A8H5HFX3_9AGAR</name>
<comment type="cofactor">
    <cofactor evidence="1 3">
        <name>pyridoxal 5'-phosphate</name>
        <dbReference type="ChEBI" id="CHEBI:597326"/>
    </cofactor>
</comment>
<evidence type="ECO:0008006" key="6">
    <source>
        <dbReference type="Google" id="ProtNLM"/>
    </source>
</evidence>
<dbReference type="EMBL" id="JAACJN010000054">
    <property type="protein sequence ID" value="KAF5382260.1"/>
    <property type="molecule type" value="Genomic_DNA"/>
</dbReference>
<keyword evidence="2 3" id="KW-0663">Pyridoxal phosphate</keyword>
<keyword evidence="5" id="KW-1185">Reference proteome</keyword>
<dbReference type="InterPro" id="IPR015421">
    <property type="entry name" value="PyrdxlP-dep_Trfase_major"/>
</dbReference>
<comment type="caution">
    <text evidence="4">The sequence shown here is derived from an EMBL/GenBank/DDBJ whole genome shotgun (WGS) entry which is preliminary data.</text>
</comment>
<proteinExistence type="inferred from homology"/>
<dbReference type="GO" id="GO:0019346">
    <property type="term" value="P:transsulfuration"/>
    <property type="evidence" value="ECO:0007669"/>
    <property type="project" value="InterPro"/>
</dbReference>
<dbReference type="InterPro" id="IPR015422">
    <property type="entry name" value="PyrdxlP-dep_Trfase_small"/>
</dbReference>
<gene>
    <name evidence="4" type="ORF">D9757_008937</name>
</gene>
<dbReference type="InterPro" id="IPR051750">
    <property type="entry name" value="Trans-sulfuration_enzymes"/>
</dbReference>
<comment type="similarity">
    <text evidence="3">Belongs to the trans-sulfuration enzymes family.</text>
</comment>
<evidence type="ECO:0000256" key="3">
    <source>
        <dbReference type="RuleBase" id="RU362118"/>
    </source>
</evidence>
<sequence length="566" mass="63146">MLLQKSPPLGRSIPPDTPHSIVHSLPEWKDNTDFAVSKKELFDILEATYPRFVLHPLVKELVNLIKRASGISEHQECLLFNSRRAAEACRTFIGRYFPETASELDVRCVSELAFGPHSDQIFAVIYPKDQDEKAMKFWTFTGEGISSRLAEVCLRRTQGITTVDLGLPPTRGHFFSEYYFHHRPLTDPSKAKDAIRTRFAGVLDDTGRNVRGVPMTSQTDVYLYPSGMSAVWNAHQLIAETIAKRRGLEGIKTAHINVLYVDSYKLLDLTTSGYHFFSTQTSDDLETLLSTSSVEHPAILGIFTDFPSNPNLQSADLPRLRALADKYEIPLVIDETVGCHLNVQVAPYADLIVGSLTKVFSGLSNVLGGALMLNPCSRFYRDWKQYLESTYEDIYFGNDALVMEVNSRGMEERVAVMNHNAEALGDMLYAQSAAVGRSGHIVQEVFYPKYKDRENYERCWRGDAVSFRPGYGSLMSVSFTSLRAAKAFYSSLPCYKGPSLGAVCTLATPFTAIAFPPEKSGWAKEHDLDETLVRISVGMEDLSSLLAGFSFALDQAEKSEKSATRL</sequence>
<dbReference type="Proteomes" id="UP000518752">
    <property type="component" value="Unassembled WGS sequence"/>
</dbReference>
<dbReference type="PANTHER" id="PTHR42699:SF1">
    <property type="entry name" value="CYSTATHIONINE GAMMA-SYNTHASE-RELATED"/>
    <property type="match status" value="1"/>
</dbReference>
<dbReference type="Gene3D" id="3.90.1150.10">
    <property type="entry name" value="Aspartate Aminotransferase, domain 1"/>
    <property type="match status" value="1"/>
</dbReference>
<accession>A0A8H5HFX3</accession>
<evidence type="ECO:0000256" key="2">
    <source>
        <dbReference type="ARBA" id="ARBA00022898"/>
    </source>
</evidence>
<evidence type="ECO:0000313" key="5">
    <source>
        <dbReference type="Proteomes" id="UP000518752"/>
    </source>
</evidence>
<dbReference type="InterPro" id="IPR015424">
    <property type="entry name" value="PyrdxlP-dep_Trfase"/>
</dbReference>
<protein>
    <recommendedName>
        <fullName evidence="6">PLP-dependent transferase</fullName>
    </recommendedName>
</protein>
<reference evidence="4 5" key="1">
    <citation type="journal article" date="2020" name="ISME J.">
        <title>Uncovering the hidden diversity of litter-decomposition mechanisms in mushroom-forming fungi.</title>
        <authorList>
            <person name="Floudas D."/>
            <person name="Bentzer J."/>
            <person name="Ahren D."/>
            <person name="Johansson T."/>
            <person name="Persson P."/>
            <person name="Tunlid A."/>
        </authorList>
    </citation>
    <scope>NUCLEOTIDE SEQUENCE [LARGE SCALE GENOMIC DNA]</scope>
    <source>
        <strain evidence="4 5">CBS 406.79</strain>
    </source>
</reference>
<dbReference type="SUPFAM" id="SSF53383">
    <property type="entry name" value="PLP-dependent transferases"/>
    <property type="match status" value="1"/>
</dbReference>
<dbReference type="OrthoDB" id="10047078at2759"/>
<evidence type="ECO:0000256" key="1">
    <source>
        <dbReference type="ARBA" id="ARBA00001933"/>
    </source>
</evidence>
<dbReference type="GO" id="GO:0030170">
    <property type="term" value="F:pyridoxal phosphate binding"/>
    <property type="evidence" value="ECO:0007669"/>
    <property type="project" value="InterPro"/>
</dbReference>
<dbReference type="InterPro" id="IPR000277">
    <property type="entry name" value="Cys/Met-Metab_PyrdxlP-dep_enz"/>
</dbReference>
<dbReference type="Pfam" id="PF01053">
    <property type="entry name" value="Cys_Met_Meta_PP"/>
    <property type="match status" value="1"/>
</dbReference>
<dbReference type="PANTHER" id="PTHR42699">
    <property type="match status" value="1"/>
</dbReference>
<evidence type="ECO:0000313" key="4">
    <source>
        <dbReference type="EMBL" id="KAF5382260.1"/>
    </source>
</evidence>
<dbReference type="AlphaFoldDB" id="A0A8H5HFX3"/>